<reference evidence="9 10" key="1">
    <citation type="submission" date="2020-05" db="EMBL/GenBank/DDBJ databases">
        <title>Streptobacillus felis strain LHL191014123.</title>
        <authorList>
            <person name="Fawzy A."/>
            <person name="Rau J."/>
            <person name="Risse K."/>
            <person name="Schauerte N."/>
            <person name="Geiger C."/>
            <person name="Blom J."/>
            <person name="Imirzalioglu C."/>
            <person name="Falgenhauer J."/>
            <person name="Bach A."/>
            <person name="Herden C."/>
            <person name="Eisenberg T."/>
        </authorList>
    </citation>
    <scope>NUCLEOTIDE SEQUENCE [LARGE SCALE GENOMIC DNA]</scope>
    <source>
        <strain evidence="9 10">LHL191014123</strain>
    </source>
</reference>
<feature type="chain" id="PRO_5031065292" evidence="7">
    <location>
        <begin position="22"/>
        <end position="101"/>
    </location>
</feature>
<evidence type="ECO:0000313" key="9">
    <source>
        <dbReference type="EMBL" id="NYV27843.1"/>
    </source>
</evidence>
<keyword evidence="7" id="KW-0732">Signal</keyword>
<dbReference type="Proteomes" id="UP000526184">
    <property type="component" value="Unassembled WGS sequence"/>
</dbReference>
<feature type="domain" description="PTS EIIB type-2" evidence="8">
    <location>
        <begin position="3"/>
        <end position="101"/>
    </location>
</feature>
<evidence type="ECO:0000313" key="10">
    <source>
        <dbReference type="Proteomes" id="UP000526184"/>
    </source>
</evidence>
<dbReference type="AlphaFoldDB" id="A0A7Z0PFK5"/>
<evidence type="ECO:0000256" key="1">
    <source>
        <dbReference type="ARBA" id="ARBA00022448"/>
    </source>
</evidence>
<keyword evidence="2" id="KW-0597">Phosphoprotein</keyword>
<evidence type="ECO:0000256" key="6">
    <source>
        <dbReference type="ARBA" id="ARBA00022777"/>
    </source>
</evidence>
<evidence type="ECO:0000256" key="5">
    <source>
        <dbReference type="ARBA" id="ARBA00022683"/>
    </source>
</evidence>
<dbReference type="PANTHER" id="PTHR30505:SF0">
    <property type="entry name" value="FRUCTOSE-LIKE PTS SYSTEM EIIBC COMPONENT-RELATED"/>
    <property type="match status" value="1"/>
</dbReference>
<comment type="caution">
    <text evidence="9">The sequence shown here is derived from an EMBL/GenBank/DDBJ whole genome shotgun (WGS) entry which is preliminary data.</text>
</comment>
<dbReference type="GO" id="GO:0016301">
    <property type="term" value="F:kinase activity"/>
    <property type="evidence" value="ECO:0007669"/>
    <property type="project" value="UniProtKB-KW"/>
</dbReference>
<dbReference type="InterPro" id="IPR050864">
    <property type="entry name" value="Bacterial_PTS_Sugar_Transport"/>
</dbReference>
<dbReference type="SUPFAM" id="SSF52794">
    <property type="entry name" value="PTS system IIB component-like"/>
    <property type="match status" value="1"/>
</dbReference>
<keyword evidence="6" id="KW-0418">Kinase</keyword>
<dbReference type="GO" id="GO:0090563">
    <property type="term" value="F:protein-phosphocysteine-sugar phosphotransferase activity"/>
    <property type="evidence" value="ECO:0007669"/>
    <property type="project" value="TreeGrafter"/>
</dbReference>
<keyword evidence="10" id="KW-1185">Reference proteome</keyword>
<keyword evidence="4" id="KW-0808">Transferase</keyword>
<dbReference type="Gene3D" id="3.40.50.2300">
    <property type="match status" value="1"/>
</dbReference>
<dbReference type="PROSITE" id="PS51099">
    <property type="entry name" value="PTS_EIIB_TYPE_2"/>
    <property type="match status" value="1"/>
</dbReference>
<gene>
    <name evidence="9" type="ORF">HP397_03270</name>
</gene>
<keyword evidence="1" id="KW-0813">Transport</keyword>
<accession>A0A7Z0PFK5</accession>
<dbReference type="InterPro" id="IPR036095">
    <property type="entry name" value="PTS_EIIB-like_sf"/>
</dbReference>
<dbReference type="EMBL" id="JABMKT010000013">
    <property type="protein sequence ID" value="NYV27843.1"/>
    <property type="molecule type" value="Genomic_DNA"/>
</dbReference>
<dbReference type="GO" id="GO:0005886">
    <property type="term" value="C:plasma membrane"/>
    <property type="evidence" value="ECO:0007669"/>
    <property type="project" value="TreeGrafter"/>
</dbReference>
<dbReference type="InterPro" id="IPR003501">
    <property type="entry name" value="PTS_EIIB_2/3"/>
</dbReference>
<evidence type="ECO:0000256" key="2">
    <source>
        <dbReference type="ARBA" id="ARBA00022553"/>
    </source>
</evidence>
<dbReference type="GO" id="GO:0022877">
    <property type="term" value="F:protein-N(PI)-phosphohistidine-fructose phosphotransferase system transporter activity"/>
    <property type="evidence" value="ECO:0007669"/>
    <property type="project" value="InterPro"/>
</dbReference>
<evidence type="ECO:0000256" key="7">
    <source>
        <dbReference type="SAM" id="SignalP"/>
    </source>
</evidence>
<evidence type="ECO:0000256" key="4">
    <source>
        <dbReference type="ARBA" id="ARBA00022679"/>
    </source>
</evidence>
<dbReference type="InterPro" id="IPR003353">
    <property type="entry name" value="PTS_IIB_fruc"/>
</dbReference>
<evidence type="ECO:0000259" key="8">
    <source>
        <dbReference type="PROSITE" id="PS51099"/>
    </source>
</evidence>
<feature type="signal peptide" evidence="7">
    <location>
        <begin position="1"/>
        <end position="21"/>
    </location>
</feature>
<name>A0A7Z0PFK5_9FUSO</name>
<protein>
    <submittedName>
        <fullName evidence="9">PTS fructose transporter subunit IIB</fullName>
    </submittedName>
</protein>
<dbReference type="Pfam" id="PF02302">
    <property type="entry name" value="PTS_IIB"/>
    <property type="match status" value="1"/>
</dbReference>
<organism evidence="9 10">
    <name type="scientific">Streptobacillus felis</name>
    <dbReference type="NCBI Taxonomy" id="1384509"/>
    <lineage>
        <taxon>Bacteria</taxon>
        <taxon>Fusobacteriati</taxon>
        <taxon>Fusobacteriota</taxon>
        <taxon>Fusobacteriia</taxon>
        <taxon>Fusobacteriales</taxon>
        <taxon>Leptotrichiaceae</taxon>
        <taxon>Streptobacillus</taxon>
    </lineage>
</organism>
<dbReference type="GO" id="GO:0009401">
    <property type="term" value="P:phosphoenolpyruvate-dependent sugar phosphotransferase system"/>
    <property type="evidence" value="ECO:0007669"/>
    <property type="project" value="UniProtKB-KW"/>
</dbReference>
<dbReference type="NCBIfam" id="TIGR00829">
    <property type="entry name" value="FRU"/>
    <property type="match status" value="1"/>
</dbReference>
<proteinExistence type="predicted"/>
<sequence length="101" mass="11139">MMKKVVAICACPMGLAHTFMAAESLQKAADELGIEIKIETQGADGIQNELTSKDIKEADAIIHAIAITPQGIERFEGYEVYEVTLKEAIREAKEILEEVFE</sequence>
<keyword evidence="5" id="KW-0598">Phosphotransferase system</keyword>
<dbReference type="CDD" id="cd05569">
    <property type="entry name" value="PTS_IIB_fructose"/>
    <property type="match status" value="1"/>
</dbReference>
<dbReference type="InterPro" id="IPR013011">
    <property type="entry name" value="PTS_EIIB_2"/>
</dbReference>
<dbReference type="PANTHER" id="PTHR30505">
    <property type="entry name" value="FRUCTOSE-LIKE PERMEASE"/>
    <property type="match status" value="1"/>
</dbReference>
<keyword evidence="3" id="KW-0762">Sugar transport</keyword>
<evidence type="ECO:0000256" key="3">
    <source>
        <dbReference type="ARBA" id="ARBA00022597"/>
    </source>
</evidence>